<feature type="region of interest" description="Disordered" evidence="4">
    <location>
        <begin position="466"/>
        <end position="502"/>
    </location>
</feature>
<sequence>MASPSAAHKLRTLAHKSLNEEECSFLKATIRRFRETHSVLGLCISLKKILDSPERIHLLPFINAMVPQHLQNDFDKLCRLQFNHYKSQVVKENPDIRVRESKRKSRPADQKLTIPVEEFHNFRNRERVGRATDDSDCLKLSRRKNSSTSGESKHGVHKRSKTYHADASVNSDRNTSTEISKRELIQKLLDSSSEMAVSETELLIGEDKLPKGKHVRKVVLYRRQAQSLGFSIRGGKDLKAGIFISEVDPGGQADRKGLKVGERILKVNDDVFQDITHAQAVVSLKSAQKLTLFVAPIGQMPGGTPDSTPRGVDQGIEPCVAHVDPQSPAFRAGLTRGLKIEKVNETSVVGMNHLDMVQLVTVSRVVVLHVTEGVITPRRSVKKDTKAEPSGFQKDDISDNPKMISDADDESFFLKDLEFTPPMHSSTPLPPAGHPMLLNNRKNFLKKFMRKQPDASHDATIVQVIKEDAKNLPSRSNKKMKKKKKNSLPPEDKSGGSMEGVTPMEEQDVKASAKLDGGTIRLNLVGKLETGPSTNIEDSKPPSDKSRMHVKNIFMQTDSPHPTADTGEHLTANTNILSTPVLSPKHSQWVFGRHSLSPSSSDLRDAKSEVARQIKGELTGKNQPIPFTPNVPPSPANNTHAPSPGVTLSKIFSKVTRRSLGEDFGNGSISDNSGGFHQQMEVDCPMKSSPYDMMSDSKLVSNESGKVKVWSGVLF</sequence>
<dbReference type="SUPFAM" id="SSF50156">
    <property type="entry name" value="PDZ domain-like"/>
    <property type="match status" value="2"/>
</dbReference>
<dbReference type="InterPro" id="IPR051844">
    <property type="entry name" value="USH2_Complex_Protein"/>
</dbReference>
<proteinExistence type="predicted"/>
<keyword evidence="3" id="KW-0966">Cell projection</keyword>
<feature type="region of interest" description="Disordered" evidence="4">
    <location>
        <begin position="133"/>
        <end position="177"/>
    </location>
</feature>
<reference evidence="6 7" key="1">
    <citation type="journal article" date="2017" name="PLoS Biol.">
        <title>The sea cucumber genome provides insights into morphological evolution and visceral regeneration.</title>
        <authorList>
            <person name="Zhang X."/>
            <person name="Sun L."/>
            <person name="Yuan J."/>
            <person name="Sun Y."/>
            <person name="Gao Y."/>
            <person name="Zhang L."/>
            <person name="Li S."/>
            <person name="Dai H."/>
            <person name="Hamel J.F."/>
            <person name="Liu C."/>
            <person name="Yu Y."/>
            <person name="Liu S."/>
            <person name="Lin W."/>
            <person name="Guo K."/>
            <person name="Jin S."/>
            <person name="Xu P."/>
            <person name="Storey K.B."/>
            <person name="Huan P."/>
            <person name="Zhang T."/>
            <person name="Zhou Y."/>
            <person name="Zhang J."/>
            <person name="Lin C."/>
            <person name="Li X."/>
            <person name="Xing L."/>
            <person name="Huo D."/>
            <person name="Sun M."/>
            <person name="Wang L."/>
            <person name="Mercier A."/>
            <person name="Li F."/>
            <person name="Yang H."/>
            <person name="Xiang J."/>
        </authorList>
    </citation>
    <scope>NUCLEOTIDE SEQUENCE [LARGE SCALE GENOMIC DNA]</scope>
    <source>
        <strain evidence="6">Shaxun</strain>
        <tissue evidence="6">Muscle</tissue>
    </source>
</reference>
<dbReference type="EMBL" id="MRZV01000125">
    <property type="protein sequence ID" value="PIK58034.1"/>
    <property type="molecule type" value="Genomic_DNA"/>
</dbReference>
<feature type="region of interest" description="Disordered" evidence="4">
    <location>
        <begin position="381"/>
        <end position="402"/>
    </location>
</feature>
<dbReference type="PANTHER" id="PTHR23116:SF37">
    <property type="entry name" value="WHIRLIN"/>
    <property type="match status" value="1"/>
</dbReference>
<evidence type="ECO:0000256" key="2">
    <source>
        <dbReference type="ARBA" id="ARBA00022737"/>
    </source>
</evidence>
<dbReference type="STRING" id="307972.A0A2G8LCQ8"/>
<dbReference type="Gene3D" id="2.30.42.10">
    <property type="match status" value="2"/>
</dbReference>
<dbReference type="Pfam" id="PF00595">
    <property type="entry name" value="PDZ"/>
    <property type="match status" value="1"/>
</dbReference>
<comment type="caution">
    <text evidence="6">The sequence shown here is derived from an EMBL/GenBank/DDBJ whole genome shotgun (WGS) entry which is preliminary data.</text>
</comment>
<gene>
    <name evidence="6" type="ORF">BSL78_05070</name>
</gene>
<keyword evidence="7" id="KW-1185">Reference proteome</keyword>
<dbReference type="InterPro" id="IPR036034">
    <property type="entry name" value="PDZ_sf"/>
</dbReference>
<dbReference type="SMART" id="SM00228">
    <property type="entry name" value="PDZ"/>
    <property type="match status" value="2"/>
</dbReference>
<feature type="compositionally biased region" description="Polar residues" evidence="4">
    <location>
        <begin position="168"/>
        <end position="177"/>
    </location>
</feature>
<evidence type="ECO:0000256" key="3">
    <source>
        <dbReference type="ARBA" id="ARBA00023273"/>
    </source>
</evidence>
<dbReference type="PROSITE" id="PS50106">
    <property type="entry name" value="PDZ"/>
    <property type="match status" value="1"/>
</dbReference>
<feature type="compositionally biased region" description="Basic residues" evidence="4">
    <location>
        <begin position="476"/>
        <end position="486"/>
    </location>
</feature>
<dbReference type="AlphaFoldDB" id="A0A2G8LCQ8"/>
<dbReference type="Proteomes" id="UP000230750">
    <property type="component" value="Unassembled WGS sequence"/>
</dbReference>
<feature type="domain" description="PDZ" evidence="5">
    <location>
        <begin position="217"/>
        <end position="287"/>
    </location>
</feature>
<dbReference type="InterPro" id="IPR001478">
    <property type="entry name" value="PDZ"/>
</dbReference>
<accession>A0A2G8LCQ8</accession>
<evidence type="ECO:0000313" key="6">
    <source>
        <dbReference type="EMBL" id="PIK58034.1"/>
    </source>
</evidence>
<dbReference type="Gene3D" id="1.20.1160.20">
    <property type="match status" value="1"/>
</dbReference>
<dbReference type="GO" id="GO:0042995">
    <property type="term" value="C:cell projection"/>
    <property type="evidence" value="ECO:0007669"/>
    <property type="project" value="UniProtKB-SubCell"/>
</dbReference>
<feature type="compositionally biased region" description="Basic and acidic residues" evidence="4">
    <location>
        <begin position="382"/>
        <end position="399"/>
    </location>
</feature>
<evidence type="ECO:0000259" key="5">
    <source>
        <dbReference type="PROSITE" id="PS50106"/>
    </source>
</evidence>
<name>A0A2G8LCQ8_STIJA</name>
<evidence type="ECO:0000256" key="4">
    <source>
        <dbReference type="SAM" id="MobiDB-lite"/>
    </source>
</evidence>
<evidence type="ECO:0000256" key="1">
    <source>
        <dbReference type="ARBA" id="ARBA00004316"/>
    </source>
</evidence>
<evidence type="ECO:0000313" key="7">
    <source>
        <dbReference type="Proteomes" id="UP000230750"/>
    </source>
</evidence>
<dbReference type="OrthoDB" id="10029564at2759"/>
<feature type="region of interest" description="Disordered" evidence="4">
    <location>
        <begin position="93"/>
        <end position="112"/>
    </location>
</feature>
<dbReference type="GO" id="GO:0005886">
    <property type="term" value="C:plasma membrane"/>
    <property type="evidence" value="ECO:0007669"/>
    <property type="project" value="TreeGrafter"/>
</dbReference>
<protein>
    <recommendedName>
        <fullName evidence="5">PDZ domain-containing protein</fullName>
    </recommendedName>
</protein>
<keyword evidence="2" id="KW-0677">Repeat</keyword>
<organism evidence="6 7">
    <name type="scientific">Stichopus japonicus</name>
    <name type="common">Sea cucumber</name>
    <dbReference type="NCBI Taxonomy" id="307972"/>
    <lineage>
        <taxon>Eukaryota</taxon>
        <taxon>Metazoa</taxon>
        <taxon>Echinodermata</taxon>
        <taxon>Eleutherozoa</taxon>
        <taxon>Echinozoa</taxon>
        <taxon>Holothuroidea</taxon>
        <taxon>Aspidochirotacea</taxon>
        <taxon>Aspidochirotida</taxon>
        <taxon>Stichopodidae</taxon>
        <taxon>Apostichopus</taxon>
    </lineage>
</organism>
<dbReference type="PANTHER" id="PTHR23116">
    <property type="entry name" value="PDZ DOMAIN CONTAINING WHIRLIN AND HARMONIN-RELATED"/>
    <property type="match status" value="1"/>
</dbReference>
<comment type="subcellular location">
    <subcellularLocation>
        <location evidence="1">Cell projection</location>
    </subcellularLocation>
</comment>